<evidence type="ECO:0000256" key="1">
    <source>
        <dbReference type="SAM" id="MobiDB-lite"/>
    </source>
</evidence>
<protein>
    <submittedName>
        <fullName evidence="2">Uncharacterized protein</fullName>
    </submittedName>
</protein>
<dbReference type="AlphaFoldDB" id="A0A9P9YRX0"/>
<keyword evidence="3" id="KW-1185">Reference proteome</keyword>
<dbReference type="Proteomes" id="UP001059596">
    <property type="component" value="Unassembled WGS sequence"/>
</dbReference>
<dbReference type="EMBL" id="JAMKOV010000002">
    <property type="protein sequence ID" value="KAI8042040.1"/>
    <property type="molecule type" value="Genomic_DNA"/>
</dbReference>
<evidence type="ECO:0000313" key="2">
    <source>
        <dbReference type="EMBL" id="KAI8042040.1"/>
    </source>
</evidence>
<comment type="caution">
    <text evidence="2">The sequence shown here is derived from an EMBL/GenBank/DDBJ whole genome shotgun (WGS) entry which is preliminary data.</text>
</comment>
<organism evidence="2 3">
    <name type="scientific">Drosophila gunungcola</name>
    <name type="common">fruit fly</name>
    <dbReference type="NCBI Taxonomy" id="103775"/>
    <lineage>
        <taxon>Eukaryota</taxon>
        <taxon>Metazoa</taxon>
        <taxon>Ecdysozoa</taxon>
        <taxon>Arthropoda</taxon>
        <taxon>Hexapoda</taxon>
        <taxon>Insecta</taxon>
        <taxon>Pterygota</taxon>
        <taxon>Neoptera</taxon>
        <taxon>Endopterygota</taxon>
        <taxon>Diptera</taxon>
        <taxon>Brachycera</taxon>
        <taxon>Muscomorpha</taxon>
        <taxon>Ephydroidea</taxon>
        <taxon>Drosophilidae</taxon>
        <taxon>Drosophila</taxon>
        <taxon>Sophophora</taxon>
    </lineage>
</organism>
<name>A0A9P9YRX0_9MUSC</name>
<sequence>MYYELEQLIVLQENCITFWKYSKVFNVLHQPRRQPSFDGTRKSPAAQLHHPYARNSKDEEQELQVGPRWVYLGRVRRLTNGGLQTLKIGAFNNFFSVTLYRN</sequence>
<proteinExistence type="predicted"/>
<accession>A0A9P9YRX0</accession>
<reference evidence="2" key="1">
    <citation type="journal article" date="2023" name="Genome Biol. Evol.">
        <title>Long-read-based Genome Assembly of Drosophila gunungcola Reveals Fewer Chemosensory Genes in Flower-breeding Species.</title>
        <authorList>
            <person name="Negi A."/>
            <person name="Liao B.Y."/>
            <person name="Yeh S.D."/>
        </authorList>
    </citation>
    <scope>NUCLEOTIDE SEQUENCE</scope>
    <source>
        <strain evidence="2">Sukarami</strain>
    </source>
</reference>
<evidence type="ECO:0000313" key="3">
    <source>
        <dbReference type="Proteomes" id="UP001059596"/>
    </source>
</evidence>
<feature type="region of interest" description="Disordered" evidence="1">
    <location>
        <begin position="33"/>
        <end position="62"/>
    </location>
</feature>
<gene>
    <name evidence="2" type="ORF">M5D96_003340</name>
</gene>